<sequence>MSRTICAPAAHAAALPRLTTTVPREFVHRAAVAEVLLTGWRREGEDRFLVTAQWPRGHSFFTPVAGAGGRRHDPMLVTETIRQVGSLIAHAEFDVPLGYQFLMWDLSVTTHPERLAVGPVPAELVLEVRCSDVRRRAGTLAGLRYDVVLRRDGAIAATGNASYTCASPEVYRRLRGNREPGLPTRTAPAVPPELVGRHSSFDVVLAPAASPAGGPADASAAGRAGRWLLRAEGDHPVLFDHPVDHIPGMVLLEAARQASAALAPAASAVTPASFTSSFHRYAELDLPCWIEAERDEPDAAGAFVSRVSGHQDGEPVFSCTITTTPPADPSVCQ</sequence>
<evidence type="ECO:0000313" key="2">
    <source>
        <dbReference type="EMBL" id="PHQ50765.1"/>
    </source>
</evidence>
<organism evidence="2 3">
    <name type="scientific">Streptomyces cinnamoneus</name>
    <name type="common">Streptoverticillium cinnamoneum</name>
    <dbReference type="NCBI Taxonomy" id="53446"/>
    <lineage>
        <taxon>Bacteria</taxon>
        <taxon>Bacillati</taxon>
        <taxon>Actinomycetota</taxon>
        <taxon>Actinomycetes</taxon>
        <taxon>Kitasatosporales</taxon>
        <taxon>Streptomycetaceae</taxon>
        <taxon>Streptomyces</taxon>
        <taxon>Streptomyces cinnamoneus group</taxon>
    </lineage>
</organism>
<evidence type="ECO:0000259" key="1">
    <source>
        <dbReference type="Pfam" id="PF03756"/>
    </source>
</evidence>
<dbReference type="Proteomes" id="UP000222531">
    <property type="component" value="Unassembled WGS sequence"/>
</dbReference>
<dbReference type="OrthoDB" id="7838374at2"/>
<dbReference type="AlphaFoldDB" id="A0A2G1XHQ9"/>
<feature type="domain" description="A-factor biosynthesis hotdog" evidence="1">
    <location>
        <begin position="26"/>
        <end position="165"/>
    </location>
</feature>
<name>A0A2G1XHQ9_STRCJ</name>
<dbReference type="GO" id="GO:0016740">
    <property type="term" value="F:transferase activity"/>
    <property type="evidence" value="ECO:0007669"/>
    <property type="project" value="InterPro"/>
</dbReference>
<proteinExistence type="predicted"/>
<comment type="caution">
    <text evidence="2">The sequence shown here is derived from an EMBL/GenBank/DDBJ whole genome shotgun (WGS) entry which is preliminary data.</text>
</comment>
<reference evidence="2 3" key="1">
    <citation type="journal article" date="2017" name="Biochemistry">
        <title>Identification of the Biosynthetic Pathway for the Antibiotic Bicyclomycin.</title>
        <authorList>
            <person name="Patteson J."/>
            <person name="Cai W."/>
            <person name="Johnson R.A."/>
            <person name="Santa Maria K."/>
            <person name="Li B."/>
        </authorList>
    </citation>
    <scope>NUCLEOTIDE SEQUENCE [LARGE SCALE GENOMIC DNA]</scope>
    <source>
        <strain evidence="2 3">ATCC 21532</strain>
    </source>
</reference>
<protein>
    <recommendedName>
        <fullName evidence="1">A-factor biosynthesis hotdog domain-containing protein</fullName>
    </recommendedName>
</protein>
<gene>
    <name evidence="2" type="ORF">BLA24_18495</name>
</gene>
<accession>A0A2G1XHQ9</accession>
<dbReference type="NCBIfam" id="NF041195">
    <property type="entry name" value="ScbA_BarX_GamBu"/>
    <property type="match status" value="1"/>
</dbReference>
<dbReference type="RefSeq" id="WP_099200056.1">
    <property type="nucleotide sequence ID" value="NZ_JBIRXA010000005.1"/>
</dbReference>
<dbReference type="InterPro" id="IPR005509">
    <property type="entry name" value="AfsA_hotdog_dom"/>
</dbReference>
<feature type="domain" description="A-factor biosynthesis hotdog" evidence="1">
    <location>
        <begin position="194"/>
        <end position="324"/>
    </location>
</feature>
<dbReference type="InterPro" id="IPR047757">
    <property type="entry name" value="AfsA-like"/>
</dbReference>
<dbReference type="Pfam" id="PF03756">
    <property type="entry name" value="AfsA"/>
    <property type="match status" value="2"/>
</dbReference>
<dbReference type="EMBL" id="NHZO01000148">
    <property type="protein sequence ID" value="PHQ50765.1"/>
    <property type="molecule type" value="Genomic_DNA"/>
</dbReference>
<keyword evidence="3" id="KW-1185">Reference proteome</keyword>
<evidence type="ECO:0000313" key="3">
    <source>
        <dbReference type="Proteomes" id="UP000222531"/>
    </source>
</evidence>